<dbReference type="InterPro" id="IPR001789">
    <property type="entry name" value="Sig_transdc_resp-reg_receiver"/>
</dbReference>
<keyword evidence="4" id="KW-1185">Reference proteome</keyword>
<dbReference type="EMBL" id="AM746676">
    <property type="protein sequence ID" value="CAN92321.1"/>
    <property type="molecule type" value="Genomic_DNA"/>
</dbReference>
<dbReference type="Proteomes" id="UP000002139">
    <property type="component" value="Chromosome"/>
</dbReference>
<gene>
    <name evidence="3" type="ordered locus">sce2162</name>
</gene>
<dbReference type="SUPFAM" id="SSF52172">
    <property type="entry name" value="CheY-like"/>
    <property type="match status" value="1"/>
</dbReference>
<evidence type="ECO:0000313" key="4">
    <source>
        <dbReference type="Proteomes" id="UP000002139"/>
    </source>
</evidence>
<feature type="domain" description="Response regulatory" evidence="2">
    <location>
        <begin position="1"/>
        <end position="76"/>
    </location>
</feature>
<dbReference type="KEGG" id="scl:sce2162"/>
<feature type="modified residue" description="4-aspartylphosphate" evidence="1">
    <location>
        <position position="54"/>
    </location>
</feature>
<dbReference type="eggNOG" id="COG0745">
    <property type="taxonomic scope" value="Bacteria"/>
</dbReference>
<evidence type="ECO:0000259" key="2">
    <source>
        <dbReference type="PROSITE" id="PS50110"/>
    </source>
</evidence>
<dbReference type="GO" id="GO:0000160">
    <property type="term" value="P:phosphorelay signal transduction system"/>
    <property type="evidence" value="ECO:0007669"/>
    <property type="project" value="InterPro"/>
</dbReference>
<keyword evidence="1" id="KW-0597">Phosphoprotein</keyword>
<dbReference type="HOGENOM" id="CLU_2652563_0_0_7"/>
<accession>A9FVX2</accession>
<name>A9FVX2_SORC5</name>
<dbReference type="STRING" id="448385.sce2162"/>
<sequence>MNTDHHVTGLFTGRTRDAMITDIEERKARVRLAGSGEEALRLLELERPDVLVSDIGMRGMDGYELIRARDLSRCNP</sequence>
<evidence type="ECO:0000256" key="1">
    <source>
        <dbReference type="PROSITE-ProRule" id="PRU00169"/>
    </source>
</evidence>
<reference evidence="3 4" key="1">
    <citation type="journal article" date="2007" name="Nat. Biotechnol.">
        <title>Complete genome sequence of the myxobacterium Sorangium cellulosum.</title>
        <authorList>
            <person name="Schneiker S."/>
            <person name="Perlova O."/>
            <person name="Kaiser O."/>
            <person name="Gerth K."/>
            <person name="Alici A."/>
            <person name="Altmeyer M.O."/>
            <person name="Bartels D."/>
            <person name="Bekel T."/>
            <person name="Beyer S."/>
            <person name="Bode E."/>
            <person name="Bode H.B."/>
            <person name="Bolten C.J."/>
            <person name="Choudhuri J.V."/>
            <person name="Doss S."/>
            <person name="Elnakady Y.A."/>
            <person name="Frank B."/>
            <person name="Gaigalat L."/>
            <person name="Goesmann A."/>
            <person name="Groeger C."/>
            <person name="Gross F."/>
            <person name="Jelsbak L."/>
            <person name="Jelsbak L."/>
            <person name="Kalinowski J."/>
            <person name="Kegler C."/>
            <person name="Knauber T."/>
            <person name="Konietzny S."/>
            <person name="Kopp M."/>
            <person name="Krause L."/>
            <person name="Krug D."/>
            <person name="Linke B."/>
            <person name="Mahmud T."/>
            <person name="Martinez-Arias R."/>
            <person name="McHardy A.C."/>
            <person name="Merai M."/>
            <person name="Meyer F."/>
            <person name="Mormann S."/>
            <person name="Munoz-Dorado J."/>
            <person name="Perez J."/>
            <person name="Pradella S."/>
            <person name="Rachid S."/>
            <person name="Raddatz G."/>
            <person name="Rosenau F."/>
            <person name="Rueckert C."/>
            <person name="Sasse F."/>
            <person name="Scharfe M."/>
            <person name="Schuster S.C."/>
            <person name="Suen G."/>
            <person name="Treuner-Lange A."/>
            <person name="Velicer G.J."/>
            <person name="Vorholter F.-J."/>
            <person name="Weissman K.J."/>
            <person name="Welch R.D."/>
            <person name="Wenzel S.C."/>
            <person name="Whitworth D.E."/>
            <person name="Wilhelm S."/>
            <person name="Wittmann C."/>
            <person name="Bloecker H."/>
            <person name="Puehler A."/>
            <person name="Mueller R."/>
        </authorList>
    </citation>
    <scope>NUCLEOTIDE SEQUENCE [LARGE SCALE GENOMIC DNA]</scope>
    <source>
        <strain evidence="4">So ce56</strain>
    </source>
</reference>
<organism evidence="3 4">
    <name type="scientific">Sorangium cellulosum (strain So ce56)</name>
    <name type="common">Polyangium cellulosum (strain So ce56)</name>
    <dbReference type="NCBI Taxonomy" id="448385"/>
    <lineage>
        <taxon>Bacteria</taxon>
        <taxon>Pseudomonadati</taxon>
        <taxon>Myxococcota</taxon>
        <taxon>Polyangia</taxon>
        <taxon>Polyangiales</taxon>
        <taxon>Polyangiaceae</taxon>
        <taxon>Sorangium</taxon>
    </lineage>
</organism>
<dbReference type="Gene3D" id="3.40.50.2300">
    <property type="match status" value="1"/>
</dbReference>
<dbReference type="Pfam" id="PF00072">
    <property type="entry name" value="Response_reg"/>
    <property type="match status" value="1"/>
</dbReference>
<dbReference type="AlphaFoldDB" id="A9FVX2"/>
<evidence type="ECO:0000313" key="3">
    <source>
        <dbReference type="EMBL" id="CAN92321.1"/>
    </source>
</evidence>
<proteinExistence type="predicted"/>
<dbReference type="InterPro" id="IPR011006">
    <property type="entry name" value="CheY-like_superfamily"/>
</dbReference>
<protein>
    <recommendedName>
        <fullName evidence="2">Response regulatory domain-containing protein</fullName>
    </recommendedName>
</protein>
<dbReference type="PROSITE" id="PS50110">
    <property type="entry name" value="RESPONSE_REGULATORY"/>
    <property type="match status" value="1"/>
</dbReference>